<protein>
    <submittedName>
        <fullName evidence="1">Uncharacterized protein</fullName>
    </submittedName>
</protein>
<proteinExistence type="predicted"/>
<evidence type="ECO:0000313" key="2">
    <source>
        <dbReference type="Proteomes" id="UP000032126"/>
    </source>
</evidence>
<dbReference type="Proteomes" id="UP000032126">
    <property type="component" value="Segment"/>
</dbReference>
<dbReference type="RefSeq" id="YP_009212835.1">
    <property type="nucleotide sequence ID" value="NC_028947.1"/>
</dbReference>
<organism evidence="1 2">
    <name type="scientific">Mycobacterium phage Kratio</name>
    <dbReference type="NCBI Taxonomy" id="1606763"/>
    <lineage>
        <taxon>Viruses</taxon>
        <taxon>Duplodnaviria</taxon>
        <taxon>Heunggongvirae</taxon>
        <taxon>Uroviricota</taxon>
        <taxon>Caudoviricetes</taxon>
        <taxon>Weiservirinae</taxon>
        <taxon>Kratiovirus</taxon>
        <taxon>Kratiovirus kratio</taxon>
    </lineage>
</organism>
<gene>
    <name evidence="1" type="ORF">PBI_KRATIO_89</name>
</gene>
<dbReference type="KEGG" id="vg:26639333"/>
<sequence length="92" mass="10238">MATWADDRAQHLWERHKTTIRQAEEALNDPQRVTLDPDPARREGGNGIRVVGYSPTAGGVLCVIVVPYEGELWGATAFPANKTYQRIYQEGA</sequence>
<dbReference type="GeneID" id="26639333"/>
<dbReference type="OrthoDB" id="24528at10239"/>
<accession>A0A0C5AIL1</accession>
<dbReference type="EMBL" id="KM923971">
    <property type="protein sequence ID" value="AJK27418.1"/>
    <property type="molecule type" value="Genomic_DNA"/>
</dbReference>
<evidence type="ECO:0000313" key="1">
    <source>
        <dbReference type="EMBL" id="AJK27418.1"/>
    </source>
</evidence>
<keyword evidence="2" id="KW-1185">Reference proteome</keyword>
<name>A0A0C5AIL1_9CAUD</name>
<reference evidence="1 2" key="1">
    <citation type="submission" date="2014-10" db="EMBL/GenBank/DDBJ databases">
        <authorList>
            <person name="Franco-Moreira L.J."/>
            <person name="Acosta-Bonilla D."/>
            <person name="Alvarado-Vega D.L."/>
            <person name="Berrios-Pagan L.R."/>
            <person name="Burgos-Santana G."/>
            <person name="Collazo-Rodriguez B.J."/>
            <person name="Cordero-Bernard G."/>
            <person name="Cotto-Rosario A."/>
            <person name="Dominguez-Rodriguez E."/>
            <person name="Figueroa-Negron P."/>
            <person name="Huertas-de-Jesus N.A."/>
            <person name="Leon-Rivera A."/>
            <person name="Llavona-Cartagena I.G."/>
            <person name="Machin-Rivera R."/>
            <person name="Maldonado-Rodriguez J.M."/>
            <person name="Maldonado-Vazquez N."/>
            <person name="Melendez-Rodriguez N."/>
            <person name="Merced-Carire N.D."/>
            <person name="Mora-Marrero P.M."/>
            <person name="Negron-Cruz N."/>
            <person name="Nieves-Mendez L."/>
            <person name="Pereira-Torres T.N."/>
            <person name="Perez-Otero J."/>
            <person name="Ramos-Gonzalez J."/>
            <person name="Ramos-Rivera M."/>
            <person name="Reyes-Aponte A.J."/>
            <person name="Rivera-Burgos M."/>
            <person name="Rodriguez-Arriaga L."/>
            <person name="Sanchez-Collazo M."/>
            <person name="Soto-Diaz O.R."/>
            <person name="Suarez-Marquez A.M."/>
            <person name="Velazquez-Fernandez A.L."/>
            <person name="Vives-Matos I."/>
            <person name="Rubin M.R."/>
            <person name="Vazquez E."/>
            <person name="Wang X."/>
            <person name="Crowell R."/>
            <person name="Bostrom M.A."/>
            <person name="Burke M."/>
            <person name="Wright G.M."/>
            <person name="Gregory S.G."/>
            <person name="Colman S.D."/>
            <person name="Anders K.R."/>
            <person name="Braun M.A."/>
            <person name="Delesalle V.A."/>
            <person name="Hughes L.E."/>
            <person name="Ware V.C."/>
            <person name="Bradley K.W."/>
            <person name="Barker L.P."/>
            <person name="Asai D.J."/>
            <person name="Bowman C.A."/>
            <person name="Russell D.A."/>
            <person name="Pope W.H."/>
            <person name="Jacobs-Sera D."/>
            <person name="Hendrix R.W."/>
            <person name="Hatfull G.F."/>
        </authorList>
    </citation>
    <scope>NUCLEOTIDE SEQUENCE [LARGE SCALE GENOMIC DNA]</scope>
</reference>